<evidence type="ECO:0000259" key="8">
    <source>
        <dbReference type="Pfam" id="PF01052"/>
    </source>
</evidence>
<dbReference type="Pfam" id="PF01052">
    <property type="entry name" value="FliMN_C"/>
    <property type="match status" value="1"/>
</dbReference>
<dbReference type="Pfam" id="PF04509">
    <property type="entry name" value="CheC"/>
    <property type="match status" value="2"/>
</dbReference>
<dbReference type="Proteomes" id="UP000812672">
    <property type="component" value="Unassembled WGS sequence"/>
</dbReference>
<feature type="region of interest" description="Disordered" evidence="7">
    <location>
        <begin position="1"/>
        <end position="50"/>
    </location>
</feature>
<dbReference type="NCBIfam" id="TIGR02480">
    <property type="entry name" value="fliN"/>
    <property type="match status" value="1"/>
</dbReference>
<dbReference type="InterPro" id="IPR028976">
    <property type="entry name" value="CheC-like_sf"/>
</dbReference>
<keyword evidence="3" id="KW-1003">Cell membrane</keyword>
<dbReference type="InterPro" id="IPR012826">
    <property type="entry name" value="FliN"/>
</dbReference>
<evidence type="ECO:0000256" key="6">
    <source>
        <dbReference type="ARBA" id="ARBA00023136"/>
    </source>
</evidence>
<dbReference type="EMBL" id="JAHLZF010000011">
    <property type="protein sequence ID" value="MBU6081045.1"/>
    <property type="molecule type" value="Genomic_DNA"/>
</dbReference>
<keyword evidence="4" id="KW-0145">Chemotaxis</keyword>
<keyword evidence="5" id="KW-0283">Flagellar rotation</keyword>
<feature type="compositionally biased region" description="Polar residues" evidence="7">
    <location>
        <begin position="245"/>
        <end position="255"/>
    </location>
</feature>
<dbReference type="InterPro" id="IPR036429">
    <property type="entry name" value="SpoA-like_sf"/>
</dbReference>
<accession>A0ABS6GPJ6</accession>
<dbReference type="Gene3D" id="2.30.330.10">
    <property type="entry name" value="SpoA-like"/>
    <property type="match status" value="1"/>
</dbReference>
<dbReference type="CDD" id="cd17907">
    <property type="entry name" value="FliY_FliN-Y"/>
    <property type="match status" value="1"/>
</dbReference>
<dbReference type="PANTHER" id="PTHR43484">
    <property type="match status" value="1"/>
</dbReference>
<organism evidence="10 11">
    <name type="scientific">Allobacillus halotolerans</name>
    <dbReference type="NCBI Taxonomy" id="570278"/>
    <lineage>
        <taxon>Bacteria</taxon>
        <taxon>Bacillati</taxon>
        <taxon>Bacillota</taxon>
        <taxon>Bacilli</taxon>
        <taxon>Bacillales</taxon>
        <taxon>Bacillaceae</taxon>
        <taxon>Allobacillus</taxon>
    </lineage>
</organism>
<dbReference type="InterPro" id="IPR001543">
    <property type="entry name" value="FliN-like_C"/>
</dbReference>
<evidence type="ECO:0000313" key="11">
    <source>
        <dbReference type="Proteomes" id="UP000812672"/>
    </source>
</evidence>
<dbReference type="PRINTS" id="PR00956">
    <property type="entry name" value="FLGMOTORFLIN"/>
</dbReference>
<proteinExistence type="inferred from homology"/>
<evidence type="ECO:0000256" key="3">
    <source>
        <dbReference type="ARBA" id="ARBA00022475"/>
    </source>
</evidence>
<dbReference type="InterPro" id="IPR051469">
    <property type="entry name" value="FliN/MopA/SpaO"/>
</dbReference>
<dbReference type="SUPFAM" id="SSF101801">
    <property type="entry name" value="Surface presentation of antigens (SPOA)"/>
    <property type="match status" value="1"/>
</dbReference>
<evidence type="ECO:0000256" key="4">
    <source>
        <dbReference type="ARBA" id="ARBA00022500"/>
    </source>
</evidence>
<name>A0ABS6GPJ6_9BACI</name>
<dbReference type="RefSeq" id="WP_144159368.1">
    <property type="nucleotide sequence ID" value="NZ_CAUPKR010000005.1"/>
</dbReference>
<protein>
    <submittedName>
        <fullName evidence="10">Flagellar motor switch phosphatase FliY</fullName>
    </submittedName>
</protein>
<gene>
    <name evidence="10" type="primary">fliY</name>
    <name evidence="10" type="ORF">KQ486_08430</name>
</gene>
<feature type="domain" description="CheC-like protein" evidence="9">
    <location>
        <begin position="56"/>
        <end position="92"/>
    </location>
</feature>
<keyword evidence="10" id="KW-0966">Cell projection</keyword>
<feature type="domain" description="Flagellar motor switch protein FliN-like C-terminal" evidence="8">
    <location>
        <begin position="316"/>
        <end position="386"/>
    </location>
</feature>
<evidence type="ECO:0000313" key="10">
    <source>
        <dbReference type="EMBL" id="MBU6081045.1"/>
    </source>
</evidence>
<feature type="compositionally biased region" description="Basic and acidic residues" evidence="7">
    <location>
        <begin position="260"/>
        <end position="283"/>
    </location>
</feature>
<evidence type="ECO:0000259" key="9">
    <source>
        <dbReference type="Pfam" id="PF04509"/>
    </source>
</evidence>
<comment type="similarity">
    <text evidence="2">Belongs to the FliN/MopA/SpaO family.</text>
</comment>
<dbReference type="InterPro" id="IPR007597">
    <property type="entry name" value="CheC"/>
</dbReference>
<keyword evidence="10" id="KW-0969">Cilium</keyword>
<feature type="compositionally biased region" description="Polar residues" evidence="7">
    <location>
        <begin position="34"/>
        <end position="48"/>
    </location>
</feature>
<feature type="region of interest" description="Disordered" evidence="7">
    <location>
        <begin position="245"/>
        <end position="283"/>
    </location>
</feature>
<feature type="domain" description="CheC-like protein" evidence="9">
    <location>
        <begin position="153"/>
        <end position="187"/>
    </location>
</feature>
<dbReference type="Gene3D" id="3.40.1550.10">
    <property type="entry name" value="CheC-like"/>
    <property type="match status" value="1"/>
</dbReference>
<comment type="caution">
    <text evidence="10">The sequence shown here is derived from an EMBL/GenBank/DDBJ whole genome shotgun (WGS) entry which is preliminary data.</text>
</comment>
<keyword evidence="6" id="KW-0472">Membrane</keyword>
<keyword evidence="11" id="KW-1185">Reference proteome</keyword>
<keyword evidence="10" id="KW-0282">Flagellum</keyword>
<dbReference type="PANTHER" id="PTHR43484:SF1">
    <property type="entry name" value="FLAGELLAR MOTOR SWITCH PROTEIN FLIN"/>
    <property type="match status" value="1"/>
</dbReference>
<dbReference type="InterPro" id="IPR001172">
    <property type="entry name" value="FliN_T3SS_HrcQb"/>
</dbReference>
<evidence type="ECO:0000256" key="5">
    <source>
        <dbReference type="ARBA" id="ARBA00022779"/>
    </source>
</evidence>
<reference evidence="10 11" key="1">
    <citation type="journal article" date="2011" name="Int. J. Syst. Evol. Microbiol.">
        <title>Allobacillus halotolerans gen. nov., sp. nov. isolated from shrimp paste.</title>
        <authorList>
            <person name="Sheu S.Y."/>
            <person name="Arun A.B."/>
            <person name="Jiang S.R."/>
            <person name="Young C.C."/>
            <person name="Chen W.M."/>
        </authorList>
    </citation>
    <scope>NUCLEOTIDE SEQUENCE [LARGE SCALE GENOMIC DNA]</scope>
    <source>
        <strain evidence="10 11">LMG 24826</strain>
    </source>
</reference>
<comment type="subcellular location">
    <subcellularLocation>
        <location evidence="1">Cell membrane</location>
        <topology evidence="1">Peripheral membrane protein</topology>
        <orientation evidence="1">Cytoplasmic side</orientation>
    </subcellularLocation>
</comment>
<dbReference type="NCBIfam" id="NF005995">
    <property type="entry name" value="PRK08119.1"/>
    <property type="match status" value="1"/>
</dbReference>
<dbReference type="SUPFAM" id="SSF103039">
    <property type="entry name" value="CheC-like"/>
    <property type="match status" value="1"/>
</dbReference>
<evidence type="ECO:0000256" key="7">
    <source>
        <dbReference type="SAM" id="MobiDB-lite"/>
    </source>
</evidence>
<evidence type="ECO:0000256" key="1">
    <source>
        <dbReference type="ARBA" id="ARBA00004413"/>
    </source>
</evidence>
<evidence type="ECO:0000256" key="2">
    <source>
        <dbReference type="ARBA" id="ARBA00009226"/>
    </source>
</evidence>
<sequence length="396" mass="43245">MDNHKGDMLTQEEIDALLNGGPSNDQPDEESTTQERQPTEPTSDSNPSLEDVLTSMEVDAIGELGNISFGSSATTLSTLLNHKVEITTPVVNAVHVDQLAGEFPTPHVAVSVDYTSGFSGSNLLVIKHEDAAVIADLMLGGDGSTPSTDLDELHLSAIQEAMNQMMGSAATSMSSVFNQPIDITPPKPIMLDATTGDGLAYLPDEPVLIKVSFQLKVENLIDSNILQLLPIQFVKESVKRLLNESPQEELNQQPSDQEEGEKAVENYSKEEPEQQNQHSHDSSYQKPFINHVESAQFSEFASSEKTNPAERRNLDLLMDIPLNVSVELGRTRKPIRDILDLSSGSIVELDKLAGEPVDILVNSKLIAKGEVVVIEENFGVRVTDILSQAERIQKLR</sequence>